<proteinExistence type="predicted"/>
<accession>A0ABU5MFT6</accession>
<name>A0ABU5MFT6_9GAMM</name>
<gene>
    <name evidence="1" type="ORF">U5F72_07360</name>
</gene>
<keyword evidence="2" id="KW-1185">Reference proteome</keyword>
<evidence type="ECO:0000313" key="1">
    <source>
        <dbReference type="EMBL" id="MDZ7511628.1"/>
    </source>
</evidence>
<sequence length="63" mass="6865">TFADGSSANLEAALREALSGDLSRLRLSAGSATMRHCAMRARVVEIDHAADRRCRHRTDRPGT</sequence>
<reference evidence="1 2" key="1">
    <citation type="submission" date="2023-12" db="EMBL/GenBank/DDBJ databases">
        <title>'Antibacterial potential of Stenotrophomonas maltophilia cystic fibrosis isolates' (manuscript under preparation).</title>
        <authorList>
            <person name="Crisan C.V."/>
            <person name="Pettis M."/>
            <person name="Goldberg J.B."/>
        </authorList>
    </citation>
    <scope>NUCLEOTIDE SEQUENCE [LARGE SCALE GENOMIC DNA]</scope>
    <source>
        <strain evidence="1 2">CCV155</strain>
    </source>
</reference>
<organism evidence="1 2">
    <name type="scientific">Stenotrophomonas muris</name>
    <dbReference type="NCBI Taxonomy" id="2963283"/>
    <lineage>
        <taxon>Bacteria</taxon>
        <taxon>Pseudomonadati</taxon>
        <taxon>Pseudomonadota</taxon>
        <taxon>Gammaproteobacteria</taxon>
        <taxon>Lysobacterales</taxon>
        <taxon>Lysobacteraceae</taxon>
        <taxon>Stenotrophomonas</taxon>
    </lineage>
</organism>
<protein>
    <submittedName>
        <fullName evidence="1">Uncharacterized protein</fullName>
    </submittedName>
</protein>
<feature type="non-terminal residue" evidence="1">
    <location>
        <position position="1"/>
    </location>
</feature>
<dbReference type="EMBL" id="JAXUAC010000010">
    <property type="protein sequence ID" value="MDZ7511628.1"/>
    <property type="molecule type" value="Genomic_DNA"/>
</dbReference>
<comment type="caution">
    <text evidence="1">The sequence shown here is derived from an EMBL/GenBank/DDBJ whole genome shotgun (WGS) entry which is preliminary data.</text>
</comment>
<evidence type="ECO:0000313" key="2">
    <source>
        <dbReference type="Proteomes" id="UP001290894"/>
    </source>
</evidence>
<dbReference type="Proteomes" id="UP001290894">
    <property type="component" value="Unassembled WGS sequence"/>
</dbReference>
<dbReference type="RefSeq" id="WP_322546824.1">
    <property type="nucleotide sequence ID" value="NZ_JAXUAC010000010.1"/>
</dbReference>